<feature type="transmembrane region" description="Helical" evidence="1">
    <location>
        <begin position="80"/>
        <end position="108"/>
    </location>
</feature>
<comment type="caution">
    <text evidence="2">The sequence shown here is derived from an EMBL/GenBank/DDBJ whole genome shotgun (WGS) entry which is preliminary data.</text>
</comment>
<feature type="transmembrane region" description="Helical" evidence="1">
    <location>
        <begin position="120"/>
        <end position="141"/>
    </location>
</feature>
<feature type="transmembrane region" description="Helical" evidence="1">
    <location>
        <begin position="223"/>
        <end position="247"/>
    </location>
</feature>
<feature type="transmembrane region" description="Helical" evidence="1">
    <location>
        <begin position="316"/>
        <end position="336"/>
    </location>
</feature>
<dbReference type="RefSeq" id="WP_337333435.1">
    <property type="nucleotide sequence ID" value="NZ_JBBDGM010000018.1"/>
</dbReference>
<dbReference type="Proteomes" id="UP001371224">
    <property type="component" value="Unassembled WGS sequence"/>
</dbReference>
<dbReference type="Pfam" id="PF06197">
    <property type="entry name" value="DUF998"/>
    <property type="match status" value="1"/>
</dbReference>
<feature type="transmembrane region" description="Helical" evidence="1">
    <location>
        <begin position="259"/>
        <end position="279"/>
    </location>
</feature>
<dbReference type="EMBL" id="JBBDGM010000018">
    <property type="protein sequence ID" value="MEJ1089790.1"/>
    <property type="molecule type" value="Genomic_DNA"/>
</dbReference>
<feature type="transmembrane region" description="Helical" evidence="1">
    <location>
        <begin position="153"/>
        <end position="171"/>
    </location>
</feature>
<name>A0ABU8LFM4_9MICO</name>
<proteinExistence type="predicted"/>
<protein>
    <submittedName>
        <fullName evidence="2">DUF998 domain-containing protein</fullName>
    </submittedName>
</protein>
<reference evidence="2 3" key="1">
    <citation type="submission" date="2024-02" db="EMBL/GenBank/DDBJ databases">
        <authorList>
            <person name="Saticioglu I.B."/>
        </authorList>
    </citation>
    <scope>NUCLEOTIDE SEQUENCE [LARGE SCALE GENOMIC DNA]</scope>
    <source>
        <strain evidence="2 3">Mu-80</strain>
    </source>
</reference>
<evidence type="ECO:0000313" key="2">
    <source>
        <dbReference type="EMBL" id="MEJ1089790.1"/>
    </source>
</evidence>
<accession>A0ABU8LFM4</accession>
<feature type="transmembrane region" description="Helical" evidence="1">
    <location>
        <begin position="14"/>
        <end position="34"/>
    </location>
</feature>
<feature type="transmembrane region" description="Helical" evidence="1">
    <location>
        <begin position="46"/>
        <end position="68"/>
    </location>
</feature>
<keyword evidence="3" id="KW-1185">Reference proteome</keyword>
<feature type="transmembrane region" description="Helical" evidence="1">
    <location>
        <begin position="191"/>
        <end position="211"/>
    </location>
</feature>
<feature type="transmembrane region" description="Helical" evidence="1">
    <location>
        <begin position="286"/>
        <end position="310"/>
    </location>
</feature>
<organism evidence="2 3">
    <name type="scientific">Microbacterium bandirmense</name>
    <dbReference type="NCBI Taxonomy" id="3122050"/>
    <lineage>
        <taxon>Bacteria</taxon>
        <taxon>Bacillati</taxon>
        <taxon>Actinomycetota</taxon>
        <taxon>Actinomycetes</taxon>
        <taxon>Micrococcales</taxon>
        <taxon>Microbacteriaceae</taxon>
        <taxon>Microbacterium</taxon>
    </lineage>
</organism>
<keyword evidence="1" id="KW-1133">Transmembrane helix</keyword>
<evidence type="ECO:0000256" key="1">
    <source>
        <dbReference type="SAM" id="Phobius"/>
    </source>
</evidence>
<sequence>MNDTERMLRAQTRALWATLWCFVLGTVAGTAALWGAPRPFAGDGSVVVPTALVTGVIAAGAFVVSTLMHRRSETRRMPRWQTIVAHLSASAVMIALAGVSGFGVLLAGEVLGIGLQGLELAPIGGGLLVGVAAAVAGRLAFDAGVELRTSDIAALLFAFLIIGTLFAMITASDPTWWQRNFSQLGSGGGGWAFNGTLVIAGMLVATTGLYIGRDLHRLRGDRMLRRIAAVVVGWLISGLALAAVGLLPINVFPSAHDVVAVSTMALIVVAVVLSARALHGGRMMRVVTAVLVVLVAGAVLLTVVLSVLTVTALESIVIGLVLVWMTTYARVLAILAPAGSRPSRQPSPLRAVAR</sequence>
<keyword evidence="1" id="KW-0472">Membrane</keyword>
<dbReference type="InterPro" id="IPR009339">
    <property type="entry name" value="DUF998"/>
</dbReference>
<evidence type="ECO:0000313" key="3">
    <source>
        <dbReference type="Proteomes" id="UP001371224"/>
    </source>
</evidence>
<gene>
    <name evidence="2" type="ORF">WDU99_15855</name>
</gene>
<keyword evidence="1" id="KW-0812">Transmembrane</keyword>